<dbReference type="RefSeq" id="WP_163042758.1">
    <property type="nucleotide sequence ID" value="NZ_JAAAMJ010000002.1"/>
</dbReference>
<accession>A0A6L9ME12</accession>
<dbReference type="EMBL" id="JAAAMJ010000002">
    <property type="protein sequence ID" value="NDV86005.1"/>
    <property type="molecule type" value="Genomic_DNA"/>
</dbReference>
<sequence>MQELMRSNDAVLLSFVDALLKDAQIPHFVADVHMSILDGSIGVLPRRVLVDPDRLDQARRLLRDAELGHELS</sequence>
<dbReference type="AlphaFoldDB" id="A0A6L9ME12"/>
<dbReference type="Pfam" id="PF09413">
    <property type="entry name" value="DUF2007"/>
    <property type="match status" value="1"/>
</dbReference>
<dbReference type="InterPro" id="IPR011322">
    <property type="entry name" value="N-reg_PII-like_a/b"/>
</dbReference>
<protein>
    <submittedName>
        <fullName evidence="2">DUF2007 domain-containing protein</fullName>
    </submittedName>
</protein>
<evidence type="ECO:0000313" key="2">
    <source>
        <dbReference type="EMBL" id="NDV86005.1"/>
    </source>
</evidence>
<dbReference type="Proteomes" id="UP000476332">
    <property type="component" value="Unassembled WGS sequence"/>
</dbReference>
<comment type="caution">
    <text evidence="2">The sequence shown here is derived from an EMBL/GenBank/DDBJ whole genome shotgun (WGS) entry which is preliminary data.</text>
</comment>
<proteinExistence type="predicted"/>
<dbReference type="Gene3D" id="3.30.70.790">
    <property type="entry name" value="UreE, C-terminal domain"/>
    <property type="match status" value="1"/>
</dbReference>
<evidence type="ECO:0000313" key="3">
    <source>
        <dbReference type="Proteomes" id="UP000476332"/>
    </source>
</evidence>
<dbReference type="InterPro" id="IPR018551">
    <property type="entry name" value="DUF2007"/>
</dbReference>
<feature type="domain" description="DUF2007" evidence="1">
    <location>
        <begin position="1"/>
        <end position="66"/>
    </location>
</feature>
<name>A0A6L9ME12_9HYPH</name>
<evidence type="ECO:0000259" key="1">
    <source>
        <dbReference type="Pfam" id="PF09413"/>
    </source>
</evidence>
<organism evidence="2 3">
    <name type="scientific">Aurantimonas aggregata</name>
    <dbReference type="NCBI Taxonomy" id="2047720"/>
    <lineage>
        <taxon>Bacteria</taxon>
        <taxon>Pseudomonadati</taxon>
        <taxon>Pseudomonadota</taxon>
        <taxon>Alphaproteobacteria</taxon>
        <taxon>Hyphomicrobiales</taxon>
        <taxon>Aurantimonadaceae</taxon>
        <taxon>Aurantimonas</taxon>
    </lineage>
</organism>
<dbReference type="SUPFAM" id="SSF54913">
    <property type="entry name" value="GlnB-like"/>
    <property type="match status" value="1"/>
</dbReference>
<keyword evidence="3" id="KW-1185">Reference proteome</keyword>
<reference evidence="2 3" key="1">
    <citation type="submission" date="2020-01" db="EMBL/GenBank/DDBJ databases">
        <title>Genomes of bacteria type strains.</title>
        <authorList>
            <person name="Chen J."/>
            <person name="Zhu S."/>
            <person name="Chen J."/>
        </authorList>
    </citation>
    <scope>NUCLEOTIDE SEQUENCE [LARGE SCALE GENOMIC DNA]</scope>
    <source>
        <strain evidence="2 3">KCTC 52919</strain>
    </source>
</reference>
<gene>
    <name evidence="2" type="ORF">GTW51_04735</name>
</gene>